<reference evidence="10 11" key="1">
    <citation type="submission" date="2024-02" db="EMBL/GenBank/DDBJ databases">
        <title>Roseibium algae sp. nov., isolated from marine alga (Grateloupia sp.), showing potential in myo-inositol conversion.</title>
        <authorList>
            <person name="Wang Y."/>
        </authorList>
    </citation>
    <scope>NUCLEOTIDE SEQUENCE [LARGE SCALE GENOMIC DNA]</scope>
    <source>
        <strain evidence="10 11">H3510</strain>
    </source>
</reference>
<evidence type="ECO:0000256" key="6">
    <source>
        <dbReference type="SAM" id="MobiDB-lite"/>
    </source>
</evidence>
<feature type="transmembrane region" description="Helical" evidence="7">
    <location>
        <begin position="150"/>
        <end position="170"/>
    </location>
</feature>
<feature type="region of interest" description="Disordered" evidence="6">
    <location>
        <begin position="73"/>
        <end position="93"/>
    </location>
</feature>
<dbReference type="NCBIfam" id="TIGR00360">
    <property type="entry name" value="ComEC_N-term"/>
    <property type="match status" value="1"/>
</dbReference>
<dbReference type="InterPro" id="IPR025405">
    <property type="entry name" value="DUF4131"/>
</dbReference>
<evidence type="ECO:0000313" key="10">
    <source>
        <dbReference type="EMBL" id="MEJ8474281.1"/>
    </source>
</evidence>
<keyword evidence="4 7" id="KW-1133">Transmembrane helix</keyword>
<accession>A0ABU8TJF8</accession>
<evidence type="ECO:0000259" key="8">
    <source>
        <dbReference type="Pfam" id="PF03772"/>
    </source>
</evidence>
<feature type="transmembrane region" description="Helical" evidence="7">
    <location>
        <begin position="353"/>
        <end position="379"/>
    </location>
</feature>
<evidence type="ECO:0000256" key="5">
    <source>
        <dbReference type="ARBA" id="ARBA00023136"/>
    </source>
</evidence>
<dbReference type="InterPro" id="IPR052159">
    <property type="entry name" value="Competence_DNA_uptake"/>
</dbReference>
<keyword evidence="3 7" id="KW-0812">Transmembrane</keyword>
<feature type="compositionally biased region" description="Basic and acidic residues" evidence="6">
    <location>
        <begin position="21"/>
        <end position="33"/>
    </location>
</feature>
<feature type="transmembrane region" description="Helical" evidence="7">
    <location>
        <begin position="417"/>
        <end position="447"/>
    </location>
</feature>
<proteinExistence type="predicted"/>
<evidence type="ECO:0000256" key="2">
    <source>
        <dbReference type="ARBA" id="ARBA00022475"/>
    </source>
</evidence>
<keyword evidence="5 7" id="KW-0472">Membrane</keyword>
<dbReference type="RefSeq" id="WP_340274023.1">
    <property type="nucleotide sequence ID" value="NZ_JBAKIA010000005.1"/>
</dbReference>
<evidence type="ECO:0000256" key="1">
    <source>
        <dbReference type="ARBA" id="ARBA00004651"/>
    </source>
</evidence>
<dbReference type="Pfam" id="PF03772">
    <property type="entry name" value="Competence"/>
    <property type="match status" value="1"/>
</dbReference>
<name>A0ABU8TJF8_9HYPH</name>
<evidence type="ECO:0000256" key="7">
    <source>
        <dbReference type="SAM" id="Phobius"/>
    </source>
</evidence>
<gene>
    <name evidence="10" type="ORF">V6575_09270</name>
</gene>
<dbReference type="InterPro" id="IPR004477">
    <property type="entry name" value="ComEC_N"/>
</dbReference>
<feature type="domain" description="ComEC/Rec2-related protein" evidence="8">
    <location>
        <begin position="329"/>
        <end position="619"/>
    </location>
</feature>
<feature type="transmembrane region" description="Helical" evidence="7">
    <location>
        <begin position="454"/>
        <end position="473"/>
    </location>
</feature>
<feature type="transmembrane region" description="Helical" evidence="7">
    <location>
        <begin position="540"/>
        <end position="563"/>
    </location>
</feature>
<dbReference type="PANTHER" id="PTHR30619:SF1">
    <property type="entry name" value="RECOMBINATION PROTEIN 2"/>
    <property type="match status" value="1"/>
</dbReference>
<evidence type="ECO:0000259" key="9">
    <source>
        <dbReference type="Pfam" id="PF13567"/>
    </source>
</evidence>
<dbReference type="Pfam" id="PF13567">
    <property type="entry name" value="DUF4131"/>
    <property type="match status" value="1"/>
</dbReference>
<dbReference type="PANTHER" id="PTHR30619">
    <property type="entry name" value="DNA INTERNALIZATION/COMPETENCE PROTEIN COMEC/REC2"/>
    <property type="match status" value="1"/>
</dbReference>
<sequence>MGGADPLSGARAGTDGNTGSAKDERTDQKDVAGKRPATPVRRLAEILKAFRSAAKSGRVHDWSDRPIRYSSDLKETSARGLQSSPSHPGQSRPAAVEEQGLLWGGFAFSIGILIYMALPAEPSFWALAGLFLVLFFILIPGIVRGRSGIWALLILAGFAGTACASLRTLLAEAPRLAVARTVTLEARVIDRQMTGRGPRLVLSVLAYEDRGTRRLPGDPVGAGNLPERVRLSAPKAADVRIGDGLRMKARLFPPSGPVRPGGYDFSFWAYFQGLGATGFVYGVPVPVDFGPMPTSLWFQRQLDDLRSGIGRQIRSALEPGDSAELAAALLVGDRSGLSDETEDILRQAGLAHVLAISGLHMALFAGGAYAAILLVLSFWEAIALRWPSHKLAACVALLAAIFYLGISGGSLATQRSFVMIGLVFLGLIVSRKGLTLHSVALAGLLLLILAPERLLHPGFQMSFAAVICLVAVYETWRTSSAGRGVQALSMRPRFWSRIGWQTMLFWGGLTATALVAGLATGVIGVHHFGRIAPMGVIGNLLGMPVFTLLIMPMGVLALVLMPFGLASLPLQVMSAGLDVLLGFAEWTANLDIGQDHVSPPGANVTLLLMAALFLGVLARGWIRLGALPLGIIAGAFLVFDRPPDIQISEKGAIIAARGADGILRFSAKRAGFETDIWLQREGLPEDAFSVQKMGTPQRRCDPYGCVYLAYAPMRTGSLMASDRTGSLVYKPVPIRIAMPQKAEALAMDCIEADIIVTELTVPKDCDVSLVIGAAERRAHGALSLWLEAADWPASNDRSVGGGNGKSQLTNKEPTENWLLGFTSSVMNLVFGKTSRMVPASNVNKDHAAASDSVSVKTPPKTVITKWLSAKTRPPRPWHRPRP</sequence>
<dbReference type="EMBL" id="JBAKIA010000005">
    <property type="protein sequence ID" value="MEJ8474281.1"/>
    <property type="molecule type" value="Genomic_DNA"/>
</dbReference>
<feature type="region of interest" description="Disordered" evidence="6">
    <location>
        <begin position="1"/>
        <end position="38"/>
    </location>
</feature>
<feature type="transmembrane region" description="Helical" evidence="7">
    <location>
        <begin position="124"/>
        <end position="143"/>
    </location>
</feature>
<feature type="transmembrane region" description="Helical" evidence="7">
    <location>
        <begin position="100"/>
        <end position="118"/>
    </location>
</feature>
<organism evidence="10 11">
    <name type="scientific">Roseibium algae</name>
    <dbReference type="NCBI Taxonomy" id="3123038"/>
    <lineage>
        <taxon>Bacteria</taxon>
        <taxon>Pseudomonadati</taxon>
        <taxon>Pseudomonadota</taxon>
        <taxon>Alphaproteobacteria</taxon>
        <taxon>Hyphomicrobiales</taxon>
        <taxon>Stappiaceae</taxon>
        <taxon>Roseibium</taxon>
    </lineage>
</organism>
<feature type="transmembrane region" description="Helical" evidence="7">
    <location>
        <begin position="503"/>
        <end position="528"/>
    </location>
</feature>
<evidence type="ECO:0000313" key="11">
    <source>
        <dbReference type="Proteomes" id="UP001385499"/>
    </source>
</evidence>
<feature type="compositionally biased region" description="Polar residues" evidence="6">
    <location>
        <begin position="79"/>
        <end position="89"/>
    </location>
</feature>
<protein>
    <submittedName>
        <fullName evidence="10">ComEC/Rec2 family competence protein</fullName>
    </submittedName>
</protein>
<comment type="caution">
    <text evidence="10">The sequence shown here is derived from an EMBL/GenBank/DDBJ whole genome shotgun (WGS) entry which is preliminary data.</text>
</comment>
<evidence type="ECO:0000256" key="4">
    <source>
        <dbReference type="ARBA" id="ARBA00022989"/>
    </source>
</evidence>
<feature type="transmembrane region" description="Helical" evidence="7">
    <location>
        <begin position="391"/>
        <end position="411"/>
    </location>
</feature>
<comment type="subcellular location">
    <subcellularLocation>
        <location evidence="1">Cell membrane</location>
        <topology evidence="1">Multi-pass membrane protein</topology>
    </subcellularLocation>
</comment>
<keyword evidence="2" id="KW-1003">Cell membrane</keyword>
<evidence type="ECO:0000256" key="3">
    <source>
        <dbReference type="ARBA" id="ARBA00022692"/>
    </source>
</evidence>
<keyword evidence="11" id="KW-1185">Reference proteome</keyword>
<feature type="domain" description="DUF4131" evidence="9">
    <location>
        <begin position="122"/>
        <end position="283"/>
    </location>
</feature>
<dbReference type="Proteomes" id="UP001385499">
    <property type="component" value="Unassembled WGS sequence"/>
</dbReference>
<feature type="transmembrane region" description="Helical" evidence="7">
    <location>
        <begin position="604"/>
        <end position="622"/>
    </location>
</feature>